<evidence type="ECO:0000256" key="1">
    <source>
        <dbReference type="PROSITE-ProRule" id="PRU00285"/>
    </source>
</evidence>
<evidence type="ECO:0000313" key="5">
    <source>
        <dbReference type="Proteomes" id="UP000074108"/>
    </source>
</evidence>
<dbReference type="PANTHER" id="PTHR11527">
    <property type="entry name" value="HEAT-SHOCK PROTEIN 20 FAMILY MEMBER"/>
    <property type="match status" value="1"/>
</dbReference>
<dbReference type="STRING" id="1150625.Q75_08405"/>
<evidence type="ECO:0000313" key="4">
    <source>
        <dbReference type="EMBL" id="KUP06535.1"/>
    </source>
</evidence>
<dbReference type="PROSITE" id="PS01031">
    <property type="entry name" value="SHSP"/>
    <property type="match status" value="1"/>
</dbReference>
<dbReference type="SUPFAM" id="SSF49764">
    <property type="entry name" value="HSP20-like chaperones"/>
    <property type="match status" value="1"/>
</dbReference>
<evidence type="ECO:0000259" key="3">
    <source>
        <dbReference type="PROSITE" id="PS01031"/>
    </source>
</evidence>
<dbReference type="InterPro" id="IPR002068">
    <property type="entry name" value="A-crystallin/Hsp20_dom"/>
</dbReference>
<dbReference type="Gene3D" id="2.60.40.790">
    <property type="match status" value="1"/>
</dbReference>
<dbReference type="InterPro" id="IPR031107">
    <property type="entry name" value="Small_HSP"/>
</dbReference>
<keyword evidence="5" id="KW-1185">Reference proteome</keyword>
<comment type="caution">
    <text evidence="4">The sequence shown here is derived from an EMBL/GenBank/DDBJ whole genome shotgun (WGS) entry which is preliminary data.</text>
</comment>
<dbReference type="InterPro" id="IPR008978">
    <property type="entry name" value="HSP20-like_chaperone"/>
</dbReference>
<proteinExistence type="inferred from homology"/>
<reference evidence="4 5" key="1">
    <citation type="journal article" date="2016" name="Front. Microbiol.">
        <title>Microevolution Analysis of Bacillus coahuilensis Unveils Differences in Phosphorus Acquisition Strategies and Their Regulation.</title>
        <authorList>
            <person name="Gomez-Lunar Z."/>
            <person name="Hernandez-Gonzalez I."/>
            <person name="Rodriguez-Torres M.D."/>
            <person name="Souza V."/>
            <person name="Olmedo-Alvarez G."/>
        </authorList>
    </citation>
    <scope>NUCLEOTIDE SEQUENCE [LARGE SCALE GENOMIC DNA]</scope>
    <source>
        <strain evidence="5">p1.1.43</strain>
    </source>
</reference>
<dbReference type="Pfam" id="PF00011">
    <property type="entry name" value="HSP20"/>
    <property type="match status" value="1"/>
</dbReference>
<dbReference type="PATRIC" id="fig|1150625.3.peg.1778"/>
<dbReference type="CDD" id="cd06464">
    <property type="entry name" value="ACD_sHsps-like"/>
    <property type="match status" value="1"/>
</dbReference>
<organism evidence="4 5">
    <name type="scientific">Bacillus coahuilensis p1.1.43</name>
    <dbReference type="NCBI Taxonomy" id="1150625"/>
    <lineage>
        <taxon>Bacteria</taxon>
        <taxon>Bacillati</taxon>
        <taxon>Bacillota</taxon>
        <taxon>Bacilli</taxon>
        <taxon>Bacillales</taxon>
        <taxon>Bacillaceae</taxon>
        <taxon>Bacillus</taxon>
    </lineage>
</organism>
<dbReference type="Proteomes" id="UP000074108">
    <property type="component" value="Unassembled WGS sequence"/>
</dbReference>
<sequence>MSKKSNEEKPTYEPFGNLMKSMHQFFHERPVKGILETMDEFFTSPNLFSGFPVQYDETKDEHIIQAKLPGVKKEDVTIEILQSYVTITVENYEMEIMEDSVHNSSFKKQHVRKSTKTIPLSSPIDESKANASYKNGLLVLRLPKRKGKNITIVED</sequence>
<gene>
    <name evidence="4" type="ORF">Q75_08405</name>
</gene>
<dbReference type="AlphaFoldDB" id="A0A147K8T7"/>
<protein>
    <recommendedName>
        <fullName evidence="3">SHSP domain-containing protein</fullName>
    </recommendedName>
</protein>
<dbReference type="RefSeq" id="WP_059351071.1">
    <property type="nucleotide sequence ID" value="NZ_LDYG01000028.1"/>
</dbReference>
<feature type="domain" description="SHSP" evidence="3">
    <location>
        <begin position="44"/>
        <end position="155"/>
    </location>
</feature>
<accession>A0A147K8T7</accession>
<dbReference type="EMBL" id="LDYG01000028">
    <property type="protein sequence ID" value="KUP06535.1"/>
    <property type="molecule type" value="Genomic_DNA"/>
</dbReference>
<name>A0A147K8T7_9BACI</name>
<comment type="similarity">
    <text evidence="1 2">Belongs to the small heat shock protein (HSP20) family.</text>
</comment>
<dbReference type="OrthoDB" id="1806521at2"/>
<evidence type="ECO:0000256" key="2">
    <source>
        <dbReference type="RuleBase" id="RU003616"/>
    </source>
</evidence>